<evidence type="ECO:0000256" key="1">
    <source>
        <dbReference type="SAM" id="MobiDB-lite"/>
    </source>
</evidence>
<gene>
    <name evidence="2" type="ORF">BD310DRAFT_915505</name>
</gene>
<proteinExistence type="predicted"/>
<reference evidence="2 3" key="1">
    <citation type="submission" date="2019-01" db="EMBL/GenBank/DDBJ databases">
        <title>Draft genome sequences of three monokaryotic isolates of the white-rot basidiomycete fungus Dichomitus squalens.</title>
        <authorList>
            <consortium name="DOE Joint Genome Institute"/>
            <person name="Lopez S.C."/>
            <person name="Andreopoulos B."/>
            <person name="Pangilinan J."/>
            <person name="Lipzen A."/>
            <person name="Riley R."/>
            <person name="Ahrendt S."/>
            <person name="Ng V."/>
            <person name="Barry K."/>
            <person name="Daum C."/>
            <person name="Grigoriev I.V."/>
            <person name="Hilden K.S."/>
            <person name="Makela M.R."/>
            <person name="de Vries R.P."/>
        </authorList>
    </citation>
    <scope>NUCLEOTIDE SEQUENCE [LARGE SCALE GENOMIC DNA]</scope>
    <source>
        <strain evidence="2 3">CBS 464.89</strain>
    </source>
</reference>
<keyword evidence="3" id="KW-1185">Reference proteome</keyword>
<name>A0A4Q9Q9G7_9APHY</name>
<evidence type="ECO:0000313" key="2">
    <source>
        <dbReference type="EMBL" id="TBU64179.1"/>
    </source>
</evidence>
<dbReference type="Proteomes" id="UP000292082">
    <property type="component" value="Unassembled WGS sequence"/>
</dbReference>
<organism evidence="2 3">
    <name type="scientific">Dichomitus squalens</name>
    <dbReference type="NCBI Taxonomy" id="114155"/>
    <lineage>
        <taxon>Eukaryota</taxon>
        <taxon>Fungi</taxon>
        <taxon>Dikarya</taxon>
        <taxon>Basidiomycota</taxon>
        <taxon>Agaricomycotina</taxon>
        <taxon>Agaricomycetes</taxon>
        <taxon>Polyporales</taxon>
        <taxon>Polyporaceae</taxon>
        <taxon>Dichomitus</taxon>
    </lineage>
</organism>
<sequence>MCHRCLIPSACLVREKYKCAERSCGPIDGRSQGSTKRGAQNDKRWFPMLTEL</sequence>
<feature type="region of interest" description="Disordered" evidence="1">
    <location>
        <begin position="24"/>
        <end position="44"/>
    </location>
</feature>
<protein>
    <submittedName>
        <fullName evidence="2">Uncharacterized protein</fullName>
    </submittedName>
</protein>
<dbReference type="AlphaFoldDB" id="A0A4Q9Q9G7"/>
<evidence type="ECO:0000313" key="3">
    <source>
        <dbReference type="Proteomes" id="UP000292082"/>
    </source>
</evidence>
<dbReference type="EMBL" id="ML145087">
    <property type="protein sequence ID" value="TBU64179.1"/>
    <property type="molecule type" value="Genomic_DNA"/>
</dbReference>
<accession>A0A4Q9Q9G7</accession>